<dbReference type="KEGG" id="dpx:DAPPUDRAFT_341060"/>
<accession>E9I532</accession>
<keyword evidence="2" id="KW-1185">Reference proteome</keyword>
<reference evidence="1 2" key="1">
    <citation type="journal article" date="2011" name="Science">
        <title>The ecoresponsive genome of Daphnia pulex.</title>
        <authorList>
            <person name="Colbourne J.K."/>
            <person name="Pfrender M.E."/>
            <person name="Gilbert D."/>
            <person name="Thomas W.K."/>
            <person name="Tucker A."/>
            <person name="Oakley T.H."/>
            <person name="Tokishita S."/>
            <person name="Aerts A."/>
            <person name="Arnold G.J."/>
            <person name="Basu M.K."/>
            <person name="Bauer D.J."/>
            <person name="Caceres C.E."/>
            <person name="Carmel L."/>
            <person name="Casola C."/>
            <person name="Choi J.H."/>
            <person name="Detter J.C."/>
            <person name="Dong Q."/>
            <person name="Dusheyko S."/>
            <person name="Eads B.D."/>
            <person name="Frohlich T."/>
            <person name="Geiler-Samerotte K.A."/>
            <person name="Gerlach D."/>
            <person name="Hatcher P."/>
            <person name="Jogdeo S."/>
            <person name="Krijgsveld J."/>
            <person name="Kriventseva E.V."/>
            <person name="Kultz D."/>
            <person name="Laforsch C."/>
            <person name="Lindquist E."/>
            <person name="Lopez J."/>
            <person name="Manak J.R."/>
            <person name="Muller J."/>
            <person name="Pangilinan J."/>
            <person name="Patwardhan R.P."/>
            <person name="Pitluck S."/>
            <person name="Pritham E.J."/>
            <person name="Rechtsteiner A."/>
            <person name="Rho M."/>
            <person name="Rogozin I.B."/>
            <person name="Sakarya O."/>
            <person name="Salamov A."/>
            <person name="Schaack S."/>
            <person name="Shapiro H."/>
            <person name="Shiga Y."/>
            <person name="Skalitzky C."/>
            <person name="Smith Z."/>
            <person name="Souvorov A."/>
            <person name="Sung W."/>
            <person name="Tang Z."/>
            <person name="Tsuchiya D."/>
            <person name="Tu H."/>
            <person name="Vos H."/>
            <person name="Wang M."/>
            <person name="Wolf Y.I."/>
            <person name="Yamagata H."/>
            <person name="Yamada T."/>
            <person name="Ye Y."/>
            <person name="Shaw J.R."/>
            <person name="Andrews J."/>
            <person name="Crease T.J."/>
            <person name="Tang H."/>
            <person name="Lucas S.M."/>
            <person name="Robertson H.M."/>
            <person name="Bork P."/>
            <person name="Koonin E.V."/>
            <person name="Zdobnov E.M."/>
            <person name="Grigoriev I.V."/>
            <person name="Lynch M."/>
            <person name="Boore J.L."/>
        </authorList>
    </citation>
    <scope>NUCLEOTIDE SEQUENCE [LARGE SCALE GENOMIC DNA]</scope>
</reference>
<dbReference type="PhylomeDB" id="E9I532"/>
<proteinExistence type="predicted"/>
<evidence type="ECO:0000313" key="1">
    <source>
        <dbReference type="EMBL" id="EFX60898.1"/>
    </source>
</evidence>
<dbReference type="Proteomes" id="UP000000305">
    <property type="component" value="Unassembled WGS sequence"/>
</dbReference>
<name>E9I532_DAPPU</name>
<dbReference type="InParanoid" id="E9I532"/>
<dbReference type="AlphaFoldDB" id="E9I532"/>
<gene>
    <name evidence="1" type="ORF">DAPPUDRAFT_341060</name>
</gene>
<feature type="non-terminal residue" evidence="1">
    <location>
        <position position="285"/>
    </location>
</feature>
<organism evidence="1 2">
    <name type="scientific">Daphnia pulex</name>
    <name type="common">Water flea</name>
    <dbReference type="NCBI Taxonomy" id="6669"/>
    <lineage>
        <taxon>Eukaryota</taxon>
        <taxon>Metazoa</taxon>
        <taxon>Ecdysozoa</taxon>
        <taxon>Arthropoda</taxon>
        <taxon>Crustacea</taxon>
        <taxon>Branchiopoda</taxon>
        <taxon>Diplostraca</taxon>
        <taxon>Cladocera</taxon>
        <taxon>Anomopoda</taxon>
        <taxon>Daphniidae</taxon>
        <taxon>Daphnia</taxon>
    </lineage>
</organism>
<dbReference type="EMBL" id="GL735369">
    <property type="protein sequence ID" value="EFX60898.1"/>
    <property type="molecule type" value="Genomic_DNA"/>
</dbReference>
<protein>
    <submittedName>
        <fullName evidence="1">Uncharacterized protein</fullName>
    </submittedName>
</protein>
<sequence length="285" mass="32836">MVVQDGSNENYQDFDDLVFYFLKTEDFSHLTLKHVNADILQGMLSLKGANDWTKRLLDIDEFVINGFDILSNKLVKNFQEDQLKQLIEVLIFNNKAGKSFWSEITQSASSVSDMRNAENLSLFLKCVSEKLGESFVVKLATHDDGDVTICSDKLTNCMFAHLSMEGQEEVERHWKQITAPIINEIFFEPTSTNFWLNNERTFRDVRLYLKYGSDAQLSDFVRVVTSLHNVEANKQCSVWGYVFKHGGKMTCCEILKHVGEKEEIFGRNATKNFCFIRSMKNPSYL</sequence>
<dbReference type="HOGENOM" id="CLU_978515_0_0_1"/>
<evidence type="ECO:0000313" key="2">
    <source>
        <dbReference type="Proteomes" id="UP000000305"/>
    </source>
</evidence>